<name>A0A8S1MVY9_9CILI</name>
<evidence type="ECO:0000313" key="7">
    <source>
        <dbReference type="Proteomes" id="UP000692954"/>
    </source>
</evidence>
<evidence type="ECO:0000259" key="5">
    <source>
        <dbReference type="PROSITE" id="PS50050"/>
    </source>
</evidence>
<dbReference type="Proteomes" id="UP000692954">
    <property type="component" value="Unassembled WGS sequence"/>
</dbReference>
<reference evidence="6" key="1">
    <citation type="submission" date="2021-01" db="EMBL/GenBank/DDBJ databases">
        <authorList>
            <consortium name="Genoscope - CEA"/>
            <person name="William W."/>
        </authorList>
    </citation>
    <scope>NUCLEOTIDE SEQUENCE</scope>
</reference>
<proteinExistence type="predicted"/>
<feature type="repeat" description="TNFR-Cys" evidence="1">
    <location>
        <begin position="412"/>
        <end position="455"/>
    </location>
</feature>
<evidence type="ECO:0000256" key="1">
    <source>
        <dbReference type="PROSITE-ProRule" id="PRU00206"/>
    </source>
</evidence>
<accession>A0A8S1MVY9</accession>
<keyword evidence="4" id="KW-0732">Signal</keyword>
<keyword evidence="3" id="KW-1133">Transmembrane helix</keyword>
<comment type="caution">
    <text evidence="6">The sequence shown here is derived from an EMBL/GenBank/DDBJ whole genome shotgun (WGS) entry which is preliminary data.</text>
</comment>
<dbReference type="InterPro" id="IPR001368">
    <property type="entry name" value="TNFR/NGFR_Cys_rich_reg"/>
</dbReference>
<organism evidence="6 7">
    <name type="scientific">Paramecium sonneborni</name>
    <dbReference type="NCBI Taxonomy" id="65129"/>
    <lineage>
        <taxon>Eukaryota</taxon>
        <taxon>Sar</taxon>
        <taxon>Alveolata</taxon>
        <taxon>Ciliophora</taxon>
        <taxon>Intramacronucleata</taxon>
        <taxon>Oligohymenophorea</taxon>
        <taxon>Peniculida</taxon>
        <taxon>Parameciidae</taxon>
        <taxon>Paramecium</taxon>
    </lineage>
</organism>
<feature type="transmembrane region" description="Helical" evidence="3">
    <location>
        <begin position="4048"/>
        <end position="4068"/>
    </location>
</feature>
<evidence type="ECO:0000256" key="4">
    <source>
        <dbReference type="SAM" id="SignalP"/>
    </source>
</evidence>
<dbReference type="OrthoDB" id="10268124at2759"/>
<gene>
    <name evidence="6" type="ORF">PSON_ATCC_30995.1.T0410284</name>
</gene>
<protein>
    <recommendedName>
        <fullName evidence="5">TNFR-Cys domain-containing protein</fullName>
    </recommendedName>
</protein>
<feature type="signal peptide" evidence="4">
    <location>
        <begin position="1"/>
        <end position="18"/>
    </location>
</feature>
<sequence length="4186" mass="469239">MYYYWLFGLINLIPIVCSQCSSNQYDDGLGQCLACLPQCESCSNGTTCDTCNQGYFKQASDCLICDGNCKECSGNSITCTNCDTSQSLYLNQDSNTCILCDPPKYKDSINCVDTCPVYINPDDQTCVTTCITGCLTCQTDYNFCLTCDINLYLNTATNKCENICDVNCATCQTTTTDCLTCSIGSYLDNITQVNGICIKCNEPCSVCQSPSNIEICIDCSVSYYLDGSNQCQSCDPSCYECSGSLDIECTQCSLGNYLLTSGSDKTCQQCVFPCQYCQSDTICDSCESQYFLNGTTCDPCTAPCFDCETSATNCKNCLPADNRELNNNSCICKPNFFDQNNGIFECLPCDGNCKTCVDSATKCTSCYDKFYLNSDTCLPCHWNCLTCETSDTHCLSCDVDTNLRTLTNNQCVCSAGKYYSDTQQICTQCVEPCLDCQSGKDSGGNDCNGTQCTSCIASYNRILNGSNTCICKQGFFDAGVLACQPCASYCVSCITSDIDCDICQPNSNRDNTQKCKCLDGYFGSNIVCQACQSPCLTCEITNTRCLSCVTGLNRVLNINVCDCAPGYFETQTTPKVCQPCTSPCATCKLLPTSCYSCVIKYYQPTGQLRCNPCAVPCEECAPNDGTKCTTCLPTQNREVSNQVCVCKVDYYQLDNTNPCIKCIEPCYRCENNGDGTQCVQCKAGDNRNVDSNKQCQCNENYYQQLSSFTCLSCVTPCLECLDDAVGIPADGTQCVTCQTGLNRIIDLGINKCPCQDGYYETTGVLACTQCTSPCFECTDNGNGTQCTSCVSGLFRIVDSQICICQDGYYQVGTNLICSICNYTCQKCYNVDTECHVCDSLKHRIPIGFTCICQDNYYDNMTNDQDCKPCTYPCEQCHTNINGTKCKTCLPGLNRHYSNFQCICDDGYFEDNGLCIKCNQTCLTCNNSYSCLSCDTTKYDSVSFRNGLACLCKQGFQMNSLGQCIQQCPMDCSTCNLNTCLSCSNNRVLLNGRCVCPLNDNTKICRTSCEDINFGKLATSLSSPISNILLQKLNANSLTPATIVFDIALDSTISCSLKSSLQQSIISTDKNNYDTIIFKQQDIQINRYPFGDQASYYNFFKDNVRYLLFQKDATILNLRMQYQFSTLVDGENIQSNTVPKSSLNQQIITFKIDTTYSVVLVFTYNTNSHPTISTTISSNVYQLNIQFSSQQSVILLTEFYVNGATFSASTNTQIITVSNYIGQLYWQGTAFECIPHLKNARQTYWENHQYLLESIPTNLLPLKVTDGTNYIDTAFSSGKFQANSALIQLNNLDINYQTKFIQYDNTGFSYFTVQFPDILIFGLQMLHQFTFNQFTIQHYITSGYQINNQQLTYTSIYGQFIGYMVDLYGTTSVKTLIFGYNQGHNFNVVQNANDVLITVTGTNVKQINFAIMAFDDTIMNNSYQTIFEQFIKLLIVSLEISTRTPLRFVNQYWKLNPLSITGTFEPLTESIGGYQIIKGTNAINSKFPFDLSHKISTNLKQNILYTNGYLVNGDIAFGKLTKYFTQVDSKFTLGAQLNNIQYLSISMTSTDTFVSCVQSESLYRDVYVYISQCKRTEFQIYQIFMIDLNEYDGSIVLSQSDTEVKISNIQKIRQLYYLMMVSKSSNNLNTNQIVQDMYQGIFNSNGYFGFDFQCLAYNDDFQCDTYRSGYKTSFTSEFDSTQKLVSDVQNMNGKKCNYFNFDNAVTILKSNKNTLDAQISSDIINSILPTVQDYYYEYDALEIGRLTSSAQPDKYIFAPKLGQQEVQMITPSFFGAQSQVYQYTKNMISVTLIETNIDEIIIDNKLANNDRGQMKSFFTYFSTYGIVYHSFCVNTFDTQIFPNTFECFLRPLNSEFDEITMQLTPPLQDLKYNINQKNNILLVYMVLADFGQLPTSEQKIQQISKQVYEQILNSVQNDQCKCWGRYRQKENNCRCQDGYYPPAETTFGLLDCTPCNYKCLTCQFTSTQCISCPLNSNRKLDLDIYSCECKEGYLELGVIVCSPCHYSCGICQTQPNKCMDCDVDDHRTWDNINYLCPCDDGYYDDGSNSICVKCDHSCSKCSQAGKVCIACVTSVFRTQQADNTCPCDAGYYDDGVNSLCQPCDYTCYTCVDTATKCTDCKINSQRTLSNNKCNCNDHYYHVNLIWDCQQCSQYCNNCSGPGRNECVDCQGIQNRKIVGTICECKDGFFKDSLDSATCPGCDHQCKTCSIMSNQCLSCELTYNRNYDSFNKTCNCKEGFYDDGVNGQCQPCSYRCKTCFGDVNKCTSCPLNSNRRYDAVTNTCKCQSSFSDVGVAICMKCHASCQECQNTTTNCISCNINKTFRIDKSTINNTCPCQDGYYDDGMNMVCKLCHPQCNTCSTFSVCTSCNIIYGRIDKSNIDKTCPCNDGFYDDNINKQCQTCHYSCKTCIEKNTKCVTCNIISTERSKVLDSCPCNSGYYDTGSVTCSPCDFKCLTCKQTSTSCTSCPTSRQGTDCSCRIGYIETGAKECQACYFKCGLCTLANLNTCLSCNLNRTNPPTCECDTGYYESNNQCLSCPNKCLSCDTTPTCYNCKGDRLNNPICNCPEGYYEDGISINCTLCYGFCATCDIDKCSTCQGNRILQPKKCDCPTGSISHLDTPFCSNCQVAVISAQFTSDLSIIYITFPFTVQFPSVKKVSNSQACQLIFQSATYLSLGQIPLCSIVQGNTLQIELSEGSTITTKFTIDFKDDFITKTGCSDTITQFILTSFTYNSIQLDPKFDLTSYTDQITICQDIQIDILNKYVDGKRAFTEVAWTIVNMNPSIQSVAQYLSQLLAEANANNHQSILIAALSLSEYGTYVIQLKAKNFRGQIHTAQTTIQTASYEAPIVQLDSNQQYIFGRWEDLSFTILLKHLSCYSNQVIEVFDALRVNWTEIAKTPNDTQSILKESVIQETDGMTFLNTLQIPAYTAIIGSTYTLCATVSLTNKPIRTSISFTITIISSPMQAYIQGGTRTQSFNDFAFLNGFCRDPDLDYPWNKDPEITFEWKCINLATSESCTDSNKEPLELNKTDYSQTYKPRVLDPYQPLQFIMRNTKNTVVLITQIILLVIENDLPNIQVSYPSGYDSREILLHEELNFTLATSVDPDSLKYFCQIVYNYNIVASFTFKFLQVKFRIWDYWENTEQSVTEIQIKMAAKDVYHFMPSSASVNLQLNIPPNDCKFSITPSSGISIADLFVLSVSNCFDSQLPLQYQFHIYSSQKTLDNDNLIGETINKKSITDKQSSPQLQLVLPTPINPDNSIAYELVLVASIFDNNNGMKNLTKTVRVNSIYRKIENSDFQSILLQIKRALKLSDTINESSLPSLFIGSQELSTLYNQLPQEKKLQMKSILKEIYAILQSFQGKMTSKILEESLLSSIAAIGRTGINYEIDGAEVVDFYTIKQQIKKTVKQLNRQINDLDYYLKQKSKSGGSTSKFEDAIKALDNTLLNSGYVTDTLFNAIKSNSFQGADVTDSDVNLLKEQIQQINKLVAIATLKRSLANEKPRQFAGQQMGMQAYKSTPAQIVSVLGNKIVPLFFGTDVTVEEDIKGSGNNENLNLEEEEDEINYDEYLSILNGTKSKNNTNSTNTTTSTNSTNNTNTTNNTNNTNGNRRLLQFVDWIQNKNNIHYLRNLQQIDPVTVKQYEVSMSNYATSPNLNDPKFSSQLEVNQTTEVSNSSNITRDQSIVSNFGTIQPNITMTENGQSQEIKSLDGQTIKLSFQAPSDVNSNATMECFSEAKDKWETGTCKTKKDVDAKGNIAYICDCVVVNPTTVITKLDSFISNKLSSVFNADSFNIFLQIQFWKYAIFYIAIGFTGAYVALMVLGLKKDNQDFIEEISKELQTNEDNNIPDNIKNLKKQINDLIIEEQSNENSMEDKDERQPVVRKEDMNKLALLTLKVQSDLELKKDEEGHLIIPEEENINILNQREIQSLQVERNRNKINFKQVQDQLQQHQLYNAATSKQQGKATELQKVIKNVYSIYDLKYEYGQEIKLKPLTLKVLWEGILTLHRILSILMLYDDVISRPARFALVYAKTILVLALSALFSGNMGPVYGTMISVGIGQVINVILSIITATMKASPILKFLGILFTIAISGICWFIVLMLSASMEEIQANLWAIQFASTQVIDIIMVEFITIAIKLMLYPWAIKALHDPDQNASKILANLLFIAVAQPQISKFFEVEDKKDKNLEA</sequence>
<feature type="transmembrane region" description="Helical" evidence="3">
    <location>
        <begin position="4022"/>
        <end position="4042"/>
    </location>
</feature>
<evidence type="ECO:0000313" key="6">
    <source>
        <dbReference type="EMBL" id="CAD8081203.1"/>
    </source>
</evidence>
<dbReference type="InterPro" id="IPR000742">
    <property type="entry name" value="EGF"/>
</dbReference>
<feature type="chain" id="PRO_5035879209" description="TNFR-Cys domain-containing protein" evidence="4">
    <location>
        <begin position="19"/>
        <end position="4186"/>
    </location>
</feature>
<keyword evidence="7" id="KW-1185">Reference proteome</keyword>
<evidence type="ECO:0000256" key="3">
    <source>
        <dbReference type="SAM" id="Phobius"/>
    </source>
</evidence>
<evidence type="ECO:0000256" key="2">
    <source>
        <dbReference type="SAM" id="MobiDB-lite"/>
    </source>
</evidence>
<feature type="transmembrane region" description="Helical" evidence="3">
    <location>
        <begin position="4080"/>
        <end position="4100"/>
    </location>
</feature>
<feature type="region of interest" description="Disordered" evidence="2">
    <location>
        <begin position="3573"/>
        <end position="3606"/>
    </location>
</feature>
<dbReference type="SMART" id="SM00261">
    <property type="entry name" value="FU"/>
    <property type="match status" value="29"/>
</dbReference>
<dbReference type="PANTHER" id="PTHR15332:SF175">
    <property type="entry name" value="PROPROTEIN CONVERTASE SUBTILISIN_KEXIN TYPE 5-LIKE"/>
    <property type="match status" value="1"/>
</dbReference>
<feature type="domain" description="TNFR-Cys" evidence="5">
    <location>
        <begin position="412"/>
        <end position="455"/>
    </location>
</feature>
<feature type="transmembrane region" description="Helical" evidence="3">
    <location>
        <begin position="4112"/>
        <end position="4134"/>
    </location>
</feature>
<dbReference type="PANTHER" id="PTHR15332">
    <property type="entry name" value="PROPROTEIN CONVERTASE SUBTILISIN_KEXIN TYPE 5-LIKE"/>
    <property type="match status" value="1"/>
</dbReference>
<dbReference type="InterPro" id="IPR006212">
    <property type="entry name" value="Furin_repeat"/>
</dbReference>
<keyword evidence="3" id="KW-0812">Transmembrane</keyword>
<comment type="caution">
    <text evidence="1">Lacks conserved residue(s) required for the propagation of feature annotation.</text>
</comment>
<dbReference type="SMART" id="SM00181">
    <property type="entry name" value="EGF"/>
    <property type="match status" value="31"/>
</dbReference>
<dbReference type="EMBL" id="CAJJDN010000041">
    <property type="protein sequence ID" value="CAD8081203.1"/>
    <property type="molecule type" value="Genomic_DNA"/>
</dbReference>
<keyword evidence="3" id="KW-0472">Membrane</keyword>
<feature type="transmembrane region" description="Helical" evidence="3">
    <location>
        <begin position="3798"/>
        <end position="3820"/>
    </location>
</feature>
<dbReference type="PROSITE" id="PS50050">
    <property type="entry name" value="TNFR_NGFR_2"/>
    <property type="match status" value="1"/>
</dbReference>